<organism evidence="1 2">
    <name type="scientific">Chryseobacterium caseinilyticum</name>
    <dbReference type="NCBI Taxonomy" id="2771428"/>
    <lineage>
        <taxon>Bacteria</taxon>
        <taxon>Pseudomonadati</taxon>
        <taxon>Bacteroidota</taxon>
        <taxon>Flavobacteriia</taxon>
        <taxon>Flavobacteriales</taxon>
        <taxon>Weeksellaceae</taxon>
        <taxon>Chryseobacterium group</taxon>
        <taxon>Chryseobacterium</taxon>
    </lineage>
</organism>
<dbReference type="EMBL" id="JACYFS010000005">
    <property type="protein sequence ID" value="MBD8083702.1"/>
    <property type="molecule type" value="Genomic_DNA"/>
</dbReference>
<dbReference type="Proteomes" id="UP000637299">
    <property type="component" value="Unassembled WGS sequence"/>
</dbReference>
<evidence type="ECO:0008006" key="3">
    <source>
        <dbReference type="Google" id="ProtNLM"/>
    </source>
</evidence>
<comment type="caution">
    <text evidence="1">The sequence shown here is derived from an EMBL/GenBank/DDBJ whole genome shotgun (WGS) entry which is preliminary data.</text>
</comment>
<gene>
    <name evidence="1" type="ORF">IC610_14875</name>
</gene>
<proteinExistence type="predicted"/>
<sequence length="133" mass="15062">MKNGIKISALSVALLMVSCKNEDPVDKELKDAAMDMNKMTPQILSDGIRLDSVSAGHLSLKYHYTLTEDVKENVTAEEIKVFKDEAKLEAEKSLKSSQEMADLKDKKIKFDYVYYDKNGKITTDFSVTPEEYK</sequence>
<accession>A0ABR8ZEI5</accession>
<keyword evidence="2" id="KW-1185">Reference proteome</keyword>
<dbReference type="RefSeq" id="WP_191737565.1">
    <property type="nucleotide sequence ID" value="NZ_JACYFS010000005.1"/>
</dbReference>
<reference evidence="1 2" key="1">
    <citation type="submission" date="2020-09" db="EMBL/GenBank/DDBJ databases">
        <title>Genome seq and assembly of Chryseobacterium sp.</title>
        <authorList>
            <person name="Chhetri G."/>
        </authorList>
    </citation>
    <scope>NUCLEOTIDE SEQUENCE [LARGE SCALE GENOMIC DNA]</scope>
    <source>
        <strain evidence="1 2">GCR10</strain>
    </source>
</reference>
<protein>
    <recommendedName>
        <fullName evidence="3">Lipoprotein</fullName>
    </recommendedName>
</protein>
<evidence type="ECO:0000313" key="1">
    <source>
        <dbReference type="EMBL" id="MBD8083702.1"/>
    </source>
</evidence>
<name>A0ABR8ZEI5_9FLAO</name>
<dbReference type="PROSITE" id="PS51257">
    <property type="entry name" value="PROKAR_LIPOPROTEIN"/>
    <property type="match status" value="1"/>
</dbReference>
<evidence type="ECO:0000313" key="2">
    <source>
        <dbReference type="Proteomes" id="UP000637299"/>
    </source>
</evidence>